<dbReference type="AlphaFoldDB" id="A0A194W718"/>
<keyword evidence="1" id="KW-0175">Coiled coil</keyword>
<reference evidence="3" key="1">
    <citation type="submission" date="2014-12" db="EMBL/GenBank/DDBJ databases">
        <title>Genome Sequence of Valsa Canker Pathogens Uncovers a Specific Adaption of Colonization on Woody Bark.</title>
        <authorList>
            <person name="Yin Z."/>
            <person name="Liu H."/>
            <person name="Gao X."/>
            <person name="Li Z."/>
            <person name="Song N."/>
            <person name="Ke X."/>
            <person name="Dai Q."/>
            <person name="Wu Y."/>
            <person name="Sun Y."/>
            <person name="Xu J.-R."/>
            <person name="Kang Z.K."/>
            <person name="Wang L."/>
            <person name="Huang L."/>
        </authorList>
    </citation>
    <scope>NUCLEOTIDE SEQUENCE [LARGE SCALE GENOMIC DNA]</scope>
    <source>
        <strain evidence="3">03-8</strain>
    </source>
</reference>
<feature type="region of interest" description="Disordered" evidence="2">
    <location>
        <begin position="191"/>
        <end position="223"/>
    </location>
</feature>
<sequence length="223" mass="25557">MGYHNLKMKLVAKLTAKGAGTSNSTRTEPRFLFEEDDDNDTDFFKPSDYHATMLRKRMIDNTAATQSKRVGRFVNEDPNANKLFENVAGYKESLKKYKLYNQQDKPSRYIYPPEQSVMGPGWCGQPRDPGEDSAADKLFKDVDKEKYAQEKANEEARNEQAARMAEQAMQNALLTMSRLSERRTVRYEGEDPNAEALFEDVPRFKQDLRPAKEAPKKVGSRDL</sequence>
<feature type="compositionally biased region" description="Basic and acidic residues" evidence="2">
    <location>
        <begin position="200"/>
        <end position="223"/>
    </location>
</feature>
<evidence type="ECO:0000256" key="2">
    <source>
        <dbReference type="SAM" id="MobiDB-lite"/>
    </source>
</evidence>
<organism evidence="3 4">
    <name type="scientific">Cytospora mali</name>
    <name type="common">Apple Valsa canker fungus</name>
    <name type="synonym">Valsa mali</name>
    <dbReference type="NCBI Taxonomy" id="578113"/>
    <lineage>
        <taxon>Eukaryota</taxon>
        <taxon>Fungi</taxon>
        <taxon>Dikarya</taxon>
        <taxon>Ascomycota</taxon>
        <taxon>Pezizomycotina</taxon>
        <taxon>Sordariomycetes</taxon>
        <taxon>Sordariomycetidae</taxon>
        <taxon>Diaporthales</taxon>
        <taxon>Cytosporaceae</taxon>
        <taxon>Cytospora</taxon>
    </lineage>
</organism>
<dbReference type="EMBL" id="CM003105">
    <property type="protein sequence ID" value="KUI72291.1"/>
    <property type="molecule type" value="Genomic_DNA"/>
</dbReference>
<accession>A0A194W718</accession>
<evidence type="ECO:0000313" key="4">
    <source>
        <dbReference type="Proteomes" id="UP000078559"/>
    </source>
</evidence>
<gene>
    <name evidence="3" type="ORF">VM1G_07749</name>
</gene>
<proteinExistence type="predicted"/>
<name>A0A194W718_CYTMA</name>
<dbReference type="OrthoDB" id="10663420at2759"/>
<feature type="coiled-coil region" evidence="1">
    <location>
        <begin position="144"/>
        <end position="182"/>
    </location>
</feature>
<evidence type="ECO:0000313" key="3">
    <source>
        <dbReference type="EMBL" id="KUI72291.1"/>
    </source>
</evidence>
<evidence type="ECO:0000256" key="1">
    <source>
        <dbReference type="SAM" id="Coils"/>
    </source>
</evidence>
<dbReference type="Proteomes" id="UP000078559">
    <property type="component" value="Chromosome 8"/>
</dbReference>
<keyword evidence="4" id="KW-1185">Reference proteome</keyword>
<protein>
    <submittedName>
        <fullName evidence="3">Uncharacterized protein</fullName>
    </submittedName>
</protein>